<proteinExistence type="predicted"/>
<comment type="caution">
    <text evidence="1">The sequence shown here is derived from an EMBL/GenBank/DDBJ whole genome shotgun (WGS) entry which is preliminary data.</text>
</comment>
<dbReference type="RefSeq" id="WP_339968720.1">
    <property type="nucleotide sequence ID" value="NZ_JBBHJY010000009.1"/>
</dbReference>
<dbReference type="Proteomes" id="UP001379235">
    <property type="component" value="Unassembled WGS sequence"/>
</dbReference>
<organism evidence="1 2">
    <name type="scientific">Novosphingobium aquae</name>
    <dbReference type="NCBI Taxonomy" id="3133435"/>
    <lineage>
        <taxon>Bacteria</taxon>
        <taxon>Pseudomonadati</taxon>
        <taxon>Pseudomonadota</taxon>
        <taxon>Alphaproteobacteria</taxon>
        <taxon>Sphingomonadales</taxon>
        <taxon>Sphingomonadaceae</taxon>
        <taxon>Novosphingobium</taxon>
    </lineage>
</organism>
<protein>
    <submittedName>
        <fullName evidence="1">Uncharacterized protein</fullName>
    </submittedName>
</protein>
<gene>
    <name evidence="1" type="ORF">WG900_16165</name>
</gene>
<evidence type="ECO:0000313" key="1">
    <source>
        <dbReference type="EMBL" id="MEJ6011451.1"/>
    </source>
</evidence>
<evidence type="ECO:0000313" key="2">
    <source>
        <dbReference type="Proteomes" id="UP001379235"/>
    </source>
</evidence>
<name>A0ABU8SD01_9SPHN</name>
<reference evidence="1 2" key="1">
    <citation type="submission" date="2024-03" db="EMBL/GenBank/DDBJ databases">
        <authorList>
            <person name="Jo J.-H."/>
        </authorList>
    </citation>
    <scope>NUCLEOTIDE SEQUENCE [LARGE SCALE GENOMIC DNA]</scope>
    <source>
        <strain evidence="1 2">AS3R-12</strain>
    </source>
</reference>
<accession>A0ABU8SD01</accession>
<keyword evidence="2" id="KW-1185">Reference proteome</keyword>
<dbReference type="EMBL" id="JBBHJY010000009">
    <property type="protein sequence ID" value="MEJ6011451.1"/>
    <property type="molecule type" value="Genomic_DNA"/>
</dbReference>
<sequence>MTSNTPNTKSNEEILFEFWKRYGNTNPFDSSSQFDPKIAGILPKVIEEYFMEALTLKDQAHKAEVEEAKRKEVEMFMYTLQERGNTIPANLILNEVVNYAYDRMKEIATPLPESDNQVL</sequence>